<sequence length="281" mass="29701">MSTTTTPVLGHPHSIHPPGVFTAAWVIAGRTVGSWREQLATVVITWLFPVFVTVLFLGLFGGALRVPEGTAYVDFLVPGMLAVTMLFGLETTTLSAAADSALGINDRFRTFPIHSAAIVLGRCLADMLSSLVGLTVMVAFGFLLGWRVPDLSPGSASAALALLLLLRFALLWIGLYVGYGAKSVASVAYVQILVWPLAFFSSVFVNPATMPAWLGAVAEFSPVSATASTVRGLLGGTSWPNVGIGGEFAPVLAVAWPVLLTVVFLPLAARRFRDGAVDRRD</sequence>
<evidence type="ECO:0000256" key="3">
    <source>
        <dbReference type="ARBA" id="ARBA00022989"/>
    </source>
</evidence>
<dbReference type="PIRSF" id="PIRSF006648">
    <property type="entry name" value="DrrB"/>
    <property type="match status" value="1"/>
</dbReference>
<keyword evidence="2 6" id="KW-0812">Transmembrane</keyword>
<dbReference type="RefSeq" id="WP_143938781.1">
    <property type="nucleotide sequence ID" value="NZ_VKKG01000005.1"/>
</dbReference>
<keyword evidence="6" id="KW-0813">Transport</keyword>
<dbReference type="EMBL" id="VKKG01000005">
    <property type="protein sequence ID" value="TRY17317.1"/>
    <property type="molecule type" value="Genomic_DNA"/>
</dbReference>
<dbReference type="PANTHER" id="PTHR43229:SF3">
    <property type="entry name" value="ABC-TYPE MULTIDRUG TRANSPORT SYSTEM, PERMEASE COMPONENT"/>
    <property type="match status" value="1"/>
</dbReference>
<gene>
    <name evidence="8" type="ORF">FOJ82_12255</name>
</gene>
<dbReference type="GO" id="GO:0043190">
    <property type="term" value="C:ATP-binding cassette (ABC) transporter complex"/>
    <property type="evidence" value="ECO:0007669"/>
    <property type="project" value="InterPro"/>
</dbReference>
<comment type="subcellular location">
    <subcellularLocation>
        <location evidence="6">Cell membrane</location>
        <topology evidence="6">Multi-pass membrane protein</topology>
    </subcellularLocation>
    <subcellularLocation>
        <location evidence="1">Membrane</location>
        <topology evidence="1">Multi-pass membrane protein</topology>
    </subcellularLocation>
</comment>
<dbReference type="Pfam" id="PF01061">
    <property type="entry name" value="ABC2_membrane"/>
    <property type="match status" value="1"/>
</dbReference>
<feature type="transmembrane region" description="Helical" evidence="6">
    <location>
        <begin position="39"/>
        <end position="63"/>
    </location>
</feature>
<dbReference type="InterPro" id="IPR047817">
    <property type="entry name" value="ABC2_TM_bact-type"/>
</dbReference>
<evidence type="ECO:0000313" key="8">
    <source>
        <dbReference type="EMBL" id="TRY17317.1"/>
    </source>
</evidence>
<dbReference type="PANTHER" id="PTHR43229">
    <property type="entry name" value="NODULATION PROTEIN J"/>
    <property type="match status" value="1"/>
</dbReference>
<dbReference type="InterPro" id="IPR051784">
    <property type="entry name" value="Nod_factor_ABC_transporter"/>
</dbReference>
<feature type="transmembrane region" description="Helical" evidence="6">
    <location>
        <begin position="119"/>
        <end position="146"/>
    </location>
</feature>
<dbReference type="Proteomes" id="UP000317638">
    <property type="component" value="Unassembled WGS sequence"/>
</dbReference>
<dbReference type="OrthoDB" id="3370990at2"/>
<dbReference type="GO" id="GO:0046677">
    <property type="term" value="P:response to antibiotic"/>
    <property type="evidence" value="ECO:0007669"/>
    <property type="project" value="UniProtKB-KW"/>
</dbReference>
<dbReference type="InterPro" id="IPR000412">
    <property type="entry name" value="ABC_2_transport"/>
</dbReference>
<organism evidence="8 9">
    <name type="scientific">Tessaracoccus rhinocerotis</name>
    <dbReference type="NCBI Taxonomy" id="1689449"/>
    <lineage>
        <taxon>Bacteria</taxon>
        <taxon>Bacillati</taxon>
        <taxon>Actinomycetota</taxon>
        <taxon>Actinomycetes</taxon>
        <taxon>Propionibacteriales</taxon>
        <taxon>Propionibacteriaceae</taxon>
        <taxon>Tessaracoccus</taxon>
    </lineage>
</organism>
<proteinExistence type="inferred from homology"/>
<feature type="domain" description="ABC transmembrane type-2" evidence="7">
    <location>
        <begin position="40"/>
        <end position="275"/>
    </location>
</feature>
<name>A0A553JXY9_9ACTN</name>
<dbReference type="AlphaFoldDB" id="A0A553JXY9"/>
<feature type="transmembrane region" description="Helical" evidence="6">
    <location>
        <begin position="158"/>
        <end position="179"/>
    </location>
</feature>
<keyword evidence="6" id="KW-1003">Cell membrane</keyword>
<feature type="transmembrane region" description="Helical" evidence="6">
    <location>
        <begin position="75"/>
        <end position="98"/>
    </location>
</feature>
<evidence type="ECO:0000259" key="7">
    <source>
        <dbReference type="PROSITE" id="PS51012"/>
    </source>
</evidence>
<dbReference type="InterPro" id="IPR013525">
    <property type="entry name" value="ABC2_TM"/>
</dbReference>
<keyword evidence="9" id="KW-1185">Reference proteome</keyword>
<evidence type="ECO:0000256" key="6">
    <source>
        <dbReference type="RuleBase" id="RU361157"/>
    </source>
</evidence>
<feature type="transmembrane region" description="Helical" evidence="6">
    <location>
        <begin position="248"/>
        <end position="269"/>
    </location>
</feature>
<dbReference type="PROSITE" id="PS51012">
    <property type="entry name" value="ABC_TM2"/>
    <property type="match status" value="1"/>
</dbReference>
<dbReference type="GO" id="GO:0140359">
    <property type="term" value="F:ABC-type transporter activity"/>
    <property type="evidence" value="ECO:0007669"/>
    <property type="project" value="InterPro"/>
</dbReference>
<feature type="transmembrane region" description="Helical" evidence="6">
    <location>
        <begin position="186"/>
        <end position="205"/>
    </location>
</feature>
<evidence type="ECO:0000256" key="4">
    <source>
        <dbReference type="ARBA" id="ARBA00023136"/>
    </source>
</evidence>
<evidence type="ECO:0000313" key="9">
    <source>
        <dbReference type="Proteomes" id="UP000317638"/>
    </source>
</evidence>
<keyword evidence="3 6" id="KW-1133">Transmembrane helix</keyword>
<reference evidence="8 9" key="1">
    <citation type="submission" date="2019-07" db="EMBL/GenBank/DDBJ databases">
        <authorList>
            <person name="Zhou L.-Y."/>
        </authorList>
    </citation>
    <scope>NUCLEOTIDE SEQUENCE [LARGE SCALE GENOMIC DNA]</scope>
    <source>
        <strain evidence="8 9">YIM 101269</strain>
    </source>
</reference>
<comment type="caution">
    <text evidence="8">The sequence shown here is derived from an EMBL/GenBank/DDBJ whole genome shotgun (WGS) entry which is preliminary data.</text>
</comment>
<evidence type="ECO:0000256" key="5">
    <source>
        <dbReference type="ARBA" id="ARBA00023251"/>
    </source>
</evidence>
<keyword evidence="4 6" id="KW-0472">Membrane</keyword>
<accession>A0A553JXY9</accession>
<evidence type="ECO:0000256" key="2">
    <source>
        <dbReference type="ARBA" id="ARBA00022692"/>
    </source>
</evidence>
<comment type="similarity">
    <text evidence="6">Belongs to the ABC-2 integral membrane protein family.</text>
</comment>
<keyword evidence="5" id="KW-0046">Antibiotic resistance</keyword>
<protein>
    <recommendedName>
        <fullName evidence="6">Transport permease protein</fullName>
    </recommendedName>
</protein>
<evidence type="ECO:0000256" key="1">
    <source>
        <dbReference type="ARBA" id="ARBA00004141"/>
    </source>
</evidence>